<accession>A0ABW5PME7</accession>
<protein>
    <submittedName>
        <fullName evidence="2">WxPxxD family membrane protein</fullName>
    </submittedName>
</protein>
<proteinExistence type="predicted"/>
<evidence type="ECO:0000313" key="3">
    <source>
        <dbReference type="Proteomes" id="UP001597458"/>
    </source>
</evidence>
<dbReference type="RefSeq" id="WP_141190706.1">
    <property type="nucleotide sequence ID" value="NZ_JBHUMR010000006.1"/>
</dbReference>
<sequence>MKSKYIKLKSAIVAWLYFLILWLVFNYPYWLMDNENADLLDSLIYNSSRSDSGYFSIKYLFIFYIVPFLLFIPYFVHAENAEIVLKYKNRSQFYIARSLQILSAASIFSICIISINIIGNYMLEHAHFLEYNYGIISLFNIFSMICIYFWIGLLYYIILDFWGWRLAFFLTFFLCAILGFGMIYFGLKWTPAGDVNLMDFLIIRKITYTQSMVVIVREGMIAIIIFIIGLFLIDKKDFSLEQSK</sequence>
<comment type="caution">
    <text evidence="2">The sequence shown here is derived from an EMBL/GenBank/DDBJ whole genome shotgun (WGS) entry which is preliminary data.</text>
</comment>
<evidence type="ECO:0000313" key="2">
    <source>
        <dbReference type="EMBL" id="MFD2616034.1"/>
    </source>
</evidence>
<feature type="transmembrane region" description="Helical" evidence="1">
    <location>
        <begin position="59"/>
        <end position="78"/>
    </location>
</feature>
<keyword evidence="1" id="KW-0472">Membrane</keyword>
<dbReference type="Proteomes" id="UP001597458">
    <property type="component" value="Unassembled WGS sequence"/>
</dbReference>
<keyword evidence="3" id="KW-1185">Reference proteome</keyword>
<keyword evidence="1" id="KW-1133">Transmembrane helix</keyword>
<feature type="transmembrane region" description="Helical" evidence="1">
    <location>
        <begin position="12"/>
        <end position="30"/>
    </location>
</feature>
<reference evidence="3" key="1">
    <citation type="journal article" date="2019" name="Int. J. Syst. Evol. Microbiol.">
        <title>The Global Catalogue of Microorganisms (GCM) 10K type strain sequencing project: providing services to taxonomists for standard genome sequencing and annotation.</title>
        <authorList>
            <consortium name="The Broad Institute Genomics Platform"/>
            <consortium name="The Broad Institute Genome Sequencing Center for Infectious Disease"/>
            <person name="Wu L."/>
            <person name="Ma J."/>
        </authorList>
    </citation>
    <scope>NUCLEOTIDE SEQUENCE [LARGE SCALE GENOMIC DNA]</scope>
    <source>
        <strain evidence="3">TISTR 2241</strain>
    </source>
</reference>
<feature type="transmembrane region" description="Helical" evidence="1">
    <location>
        <begin position="99"/>
        <end position="123"/>
    </location>
</feature>
<dbReference type="EMBL" id="JBHUMR010000006">
    <property type="protein sequence ID" value="MFD2616034.1"/>
    <property type="molecule type" value="Genomic_DNA"/>
</dbReference>
<feature type="transmembrane region" description="Helical" evidence="1">
    <location>
        <begin position="135"/>
        <end position="159"/>
    </location>
</feature>
<organism evidence="2 3">
    <name type="scientific">Terrilactibacillus laevilacticus</name>
    <dbReference type="NCBI Taxonomy" id="1380157"/>
    <lineage>
        <taxon>Bacteria</taxon>
        <taxon>Bacillati</taxon>
        <taxon>Bacillota</taxon>
        <taxon>Bacilli</taxon>
        <taxon>Bacillales</taxon>
        <taxon>Bacillaceae</taxon>
        <taxon>Terrilactibacillus</taxon>
    </lineage>
</organism>
<feature type="transmembrane region" description="Helical" evidence="1">
    <location>
        <begin position="166"/>
        <end position="187"/>
    </location>
</feature>
<gene>
    <name evidence="2" type="ORF">ACFSTF_01675</name>
</gene>
<dbReference type="NCBIfam" id="NF035952">
    <property type="entry name" value="WxPxxD_TM"/>
    <property type="match status" value="1"/>
</dbReference>
<feature type="transmembrane region" description="Helical" evidence="1">
    <location>
        <begin position="207"/>
        <end position="233"/>
    </location>
</feature>
<name>A0ABW5PME7_9BACI</name>
<evidence type="ECO:0000256" key="1">
    <source>
        <dbReference type="SAM" id="Phobius"/>
    </source>
</evidence>
<keyword evidence="1" id="KW-0812">Transmembrane</keyword>